<organism evidence="7 8">
    <name type="scientific">Tritrichomonas musculus</name>
    <dbReference type="NCBI Taxonomy" id="1915356"/>
    <lineage>
        <taxon>Eukaryota</taxon>
        <taxon>Metamonada</taxon>
        <taxon>Parabasalia</taxon>
        <taxon>Tritrichomonadida</taxon>
        <taxon>Tritrichomonadidae</taxon>
        <taxon>Tritrichomonas</taxon>
    </lineage>
</organism>
<evidence type="ECO:0000256" key="1">
    <source>
        <dbReference type="ARBA" id="ARBA00022741"/>
    </source>
</evidence>
<dbReference type="Pfam" id="PF00069">
    <property type="entry name" value="Pkinase"/>
    <property type="match status" value="1"/>
</dbReference>
<dbReference type="PANTHER" id="PTHR24346">
    <property type="entry name" value="MAP/MICROTUBULE AFFINITY-REGULATING KINASE"/>
    <property type="match status" value="1"/>
</dbReference>
<dbReference type="EMBL" id="JAPFFF010000015">
    <property type="protein sequence ID" value="KAK8867004.1"/>
    <property type="molecule type" value="Genomic_DNA"/>
</dbReference>
<dbReference type="PROSITE" id="PS00107">
    <property type="entry name" value="PROTEIN_KINASE_ATP"/>
    <property type="match status" value="1"/>
</dbReference>
<feature type="compositionally biased region" description="Pro residues" evidence="5">
    <location>
        <begin position="416"/>
        <end position="425"/>
    </location>
</feature>
<reference evidence="7 8" key="1">
    <citation type="submission" date="2024-04" db="EMBL/GenBank/DDBJ databases">
        <title>Tritrichomonas musculus Genome.</title>
        <authorList>
            <person name="Alves-Ferreira E."/>
            <person name="Grigg M."/>
            <person name="Lorenzi H."/>
            <person name="Galac M."/>
        </authorList>
    </citation>
    <scope>NUCLEOTIDE SEQUENCE [LARGE SCALE GENOMIC DNA]</scope>
    <source>
        <strain evidence="7 8">EAF2021</strain>
    </source>
</reference>
<dbReference type="SMART" id="SM00220">
    <property type="entry name" value="S_TKc"/>
    <property type="match status" value="1"/>
</dbReference>
<evidence type="ECO:0000256" key="4">
    <source>
        <dbReference type="RuleBase" id="RU000304"/>
    </source>
</evidence>
<keyword evidence="4" id="KW-0723">Serine/threonine-protein kinase</keyword>
<keyword evidence="2 3" id="KW-0067">ATP-binding</keyword>
<dbReference type="Proteomes" id="UP001470230">
    <property type="component" value="Unassembled WGS sequence"/>
</dbReference>
<dbReference type="PROSITE" id="PS00108">
    <property type="entry name" value="PROTEIN_KINASE_ST"/>
    <property type="match status" value="1"/>
</dbReference>
<sequence>MQEEDLLNNQNPVEVPPQVGPYKILETIGSGANATVYKALHVKCMVTVALKCIPKKNLTSKIEFEILQREVGLMKAMDHPFIASLFEVLDDSKNFYIAIEHVENGNLLDFINLHKGLQESQARRIFYQIITCLEYLHVEKHVVHRDLKAENVLLDKYLNIRLVDFGLSKTFKKTDPFLMTTCGSPAYVSPEIIKELPYTAAADIWSAGVLLYAMVVGTLPFYGDNISALLNQILTASPPLPNNLSPELKLLLSRLLVKDPRGRIKLQEIKEHPWLADFEETQMLAEDKSLIKSLKVMDVQNLEPGVLSEMKAIGYDVRNLLQEIKSISINSRTAAYKILRRQRTIEEINLWQTSRPSKILKIRDSDQQPLPARSDTTPKSTTRSETPNKYRHTRIRKTATDNRRPASPLSNIGHLPPLPSMTPTC</sequence>
<keyword evidence="8" id="KW-1185">Reference proteome</keyword>
<feature type="compositionally biased region" description="Polar residues" evidence="5">
    <location>
        <begin position="374"/>
        <end position="387"/>
    </location>
</feature>
<evidence type="ECO:0000256" key="2">
    <source>
        <dbReference type="ARBA" id="ARBA00022840"/>
    </source>
</evidence>
<evidence type="ECO:0000259" key="6">
    <source>
        <dbReference type="PROSITE" id="PS50011"/>
    </source>
</evidence>
<evidence type="ECO:0000313" key="8">
    <source>
        <dbReference type="Proteomes" id="UP001470230"/>
    </source>
</evidence>
<feature type="domain" description="Protein kinase" evidence="6">
    <location>
        <begin position="22"/>
        <end position="275"/>
    </location>
</feature>
<proteinExistence type="inferred from homology"/>
<name>A0ABR2IQ11_9EUKA</name>
<keyword evidence="1 3" id="KW-0547">Nucleotide-binding</keyword>
<feature type="region of interest" description="Disordered" evidence="5">
    <location>
        <begin position="359"/>
        <end position="425"/>
    </location>
</feature>
<dbReference type="SUPFAM" id="SSF56112">
    <property type="entry name" value="Protein kinase-like (PK-like)"/>
    <property type="match status" value="1"/>
</dbReference>
<comment type="caution">
    <text evidence="7">The sequence shown here is derived from an EMBL/GenBank/DDBJ whole genome shotgun (WGS) entry which is preliminary data.</text>
</comment>
<gene>
    <name evidence="7" type="ORF">M9Y10_009973</name>
</gene>
<accession>A0ABR2IQ11</accession>
<keyword evidence="4" id="KW-0808">Transferase</keyword>
<comment type="similarity">
    <text evidence="4">Belongs to the protein kinase superfamily.</text>
</comment>
<dbReference type="InterPro" id="IPR017441">
    <property type="entry name" value="Protein_kinase_ATP_BS"/>
</dbReference>
<dbReference type="PROSITE" id="PS50011">
    <property type="entry name" value="PROTEIN_KINASE_DOM"/>
    <property type="match status" value="1"/>
</dbReference>
<dbReference type="PANTHER" id="PTHR24346:SF30">
    <property type="entry name" value="MATERNAL EMBRYONIC LEUCINE ZIPPER KINASE"/>
    <property type="match status" value="1"/>
</dbReference>
<protein>
    <recommendedName>
        <fullName evidence="6">Protein kinase domain-containing protein</fullName>
    </recommendedName>
</protein>
<keyword evidence="4" id="KW-0418">Kinase</keyword>
<dbReference type="InterPro" id="IPR008271">
    <property type="entry name" value="Ser/Thr_kinase_AS"/>
</dbReference>
<dbReference type="InterPro" id="IPR000719">
    <property type="entry name" value="Prot_kinase_dom"/>
</dbReference>
<dbReference type="Gene3D" id="1.10.510.10">
    <property type="entry name" value="Transferase(Phosphotransferase) domain 1"/>
    <property type="match status" value="1"/>
</dbReference>
<evidence type="ECO:0000256" key="5">
    <source>
        <dbReference type="SAM" id="MobiDB-lite"/>
    </source>
</evidence>
<evidence type="ECO:0000256" key="3">
    <source>
        <dbReference type="PROSITE-ProRule" id="PRU10141"/>
    </source>
</evidence>
<evidence type="ECO:0000313" key="7">
    <source>
        <dbReference type="EMBL" id="KAK8867004.1"/>
    </source>
</evidence>
<dbReference type="CDD" id="cd14003">
    <property type="entry name" value="STKc_AMPK-like"/>
    <property type="match status" value="1"/>
</dbReference>
<feature type="binding site" evidence="3">
    <location>
        <position position="56"/>
    </location>
    <ligand>
        <name>ATP</name>
        <dbReference type="ChEBI" id="CHEBI:30616"/>
    </ligand>
</feature>
<dbReference type="InterPro" id="IPR011009">
    <property type="entry name" value="Kinase-like_dom_sf"/>
</dbReference>